<feature type="transmembrane region" description="Helical" evidence="4">
    <location>
        <begin position="300"/>
        <end position="318"/>
    </location>
</feature>
<dbReference type="AlphaFoldDB" id="A0A5E7IA75"/>
<evidence type="ECO:0000259" key="5">
    <source>
        <dbReference type="PROSITE" id="PS50850"/>
    </source>
</evidence>
<protein>
    <submittedName>
        <fullName evidence="6">Sugar efflux transporter</fullName>
    </submittedName>
</protein>
<feature type="transmembrane region" description="Helical" evidence="4">
    <location>
        <begin position="97"/>
        <end position="121"/>
    </location>
</feature>
<reference evidence="6 7" key="1">
    <citation type="submission" date="2019-09" db="EMBL/GenBank/DDBJ databases">
        <authorList>
            <person name="Chandra G."/>
            <person name="Truman W A."/>
        </authorList>
    </citation>
    <scope>NUCLEOTIDE SEQUENCE [LARGE SCALE GENOMIC DNA]</scope>
    <source>
        <strain evidence="6">PS847</strain>
    </source>
</reference>
<evidence type="ECO:0000313" key="6">
    <source>
        <dbReference type="EMBL" id="VVO73285.1"/>
    </source>
</evidence>
<keyword evidence="2 4" id="KW-1133">Transmembrane helix</keyword>
<dbReference type="RefSeq" id="WP_150635589.1">
    <property type="nucleotide sequence ID" value="NZ_CABVIC010000001.1"/>
</dbReference>
<evidence type="ECO:0000256" key="4">
    <source>
        <dbReference type="SAM" id="Phobius"/>
    </source>
</evidence>
<feature type="transmembrane region" description="Helical" evidence="4">
    <location>
        <begin position="339"/>
        <end position="359"/>
    </location>
</feature>
<dbReference type="Proteomes" id="UP000326067">
    <property type="component" value="Unassembled WGS sequence"/>
</dbReference>
<feature type="transmembrane region" description="Helical" evidence="4">
    <location>
        <begin position="163"/>
        <end position="183"/>
    </location>
</feature>
<evidence type="ECO:0000256" key="3">
    <source>
        <dbReference type="ARBA" id="ARBA00023136"/>
    </source>
</evidence>
<organism evidence="6 7">
    <name type="scientific">Pseudomonas fluorescens</name>
    <dbReference type="NCBI Taxonomy" id="294"/>
    <lineage>
        <taxon>Bacteria</taxon>
        <taxon>Pseudomonadati</taxon>
        <taxon>Pseudomonadota</taxon>
        <taxon>Gammaproteobacteria</taxon>
        <taxon>Pseudomonadales</taxon>
        <taxon>Pseudomonadaceae</taxon>
        <taxon>Pseudomonas</taxon>
    </lineage>
</organism>
<dbReference type="CDD" id="cd17324">
    <property type="entry name" value="MFS_NepI_like"/>
    <property type="match status" value="1"/>
</dbReference>
<feature type="transmembrane region" description="Helical" evidence="4">
    <location>
        <begin position="9"/>
        <end position="28"/>
    </location>
</feature>
<dbReference type="Pfam" id="PF07690">
    <property type="entry name" value="MFS_1"/>
    <property type="match status" value="1"/>
</dbReference>
<dbReference type="InterPro" id="IPR036259">
    <property type="entry name" value="MFS_trans_sf"/>
</dbReference>
<sequence>MNSSSPSRPFMWLCAFAAGAMIANLYYLQPILSLVTGAFGIPLATSGLLVSCAQPGYTLGIVLVVPLGDVLERRALLSRMFTINALALLVAAASPNFLLFCAAVLISGVTASAAMLIVPYVASIAAEHRCGQVIGVVMTGALLAIPLSWLVSGGIGNAAGWRLVYASAGCAALILLMLLRITLPTEPERRGQPVRYEQLMRSLWQLILEYPALARRALYGALGMASFSMLWTGLPILLSQPPFNFSTSSIGLIGLTGVTGALIPGVVGRLCDHGYRHALAFGLASLMILAWAVLSFAATGLWIIIAAAMALNVGVMGLQITHQSVIYKLAPAANSRITAVFISINFVGGAIGSAVASFGIRYVGWEGLCLLGAALPAALVLAYALKERPFARVAVQ</sequence>
<dbReference type="GO" id="GO:0022857">
    <property type="term" value="F:transmembrane transporter activity"/>
    <property type="evidence" value="ECO:0007669"/>
    <property type="project" value="InterPro"/>
</dbReference>
<keyword evidence="1 4" id="KW-0812">Transmembrane</keyword>
<dbReference type="InterPro" id="IPR020846">
    <property type="entry name" value="MFS_dom"/>
</dbReference>
<feature type="transmembrane region" description="Helical" evidence="4">
    <location>
        <begin position="133"/>
        <end position="151"/>
    </location>
</feature>
<feature type="transmembrane region" description="Helical" evidence="4">
    <location>
        <begin position="48"/>
        <end position="68"/>
    </location>
</feature>
<evidence type="ECO:0000256" key="2">
    <source>
        <dbReference type="ARBA" id="ARBA00022989"/>
    </source>
</evidence>
<dbReference type="PROSITE" id="PS50850">
    <property type="entry name" value="MFS"/>
    <property type="match status" value="1"/>
</dbReference>
<proteinExistence type="predicted"/>
<feature type="domain" description="Major facilitator superfamily (MFS) profile" evidence="5">
    <location>
        <begin position="1"/>
        <end position="390"/>
    </location>
</feature>
<gene>
    <name evidence="6" type="primary">sotB_1</name>
    <name evidence="6" type="ORF">PS847_01424</name>
</gene>
<keyword evidence="3 4" id="KW-0472">Membrane</keyword>
<dbReference type="InterPro" id="IPR011701">
    <property type="entry name" value="MFS"/>
</dbReference>
<dbReference type="SUPFAM" id="SSF103473">
    <property type="entry name" value="MFS general substrate transporter"/>
    <property type="match status" value="1"/>
</dbReference>
<feature type="transmembrane region" description="Helical" evidence="4">
    <location>
        <begin position="75"/>
        <end position="91"/>
    </location>
</feature>
<dbReference type="PANTHER" id="PTHR42910:SF1">
    <property type="entry name" value="MAJOR FACILITATOR SUPERFAMILY (MFS) PROFILE DOMAIN-CONTAINING PROTEIN"/>
    <property type="match status" value="1"/>
</dbReference>
<feature type="transmembrane region" description="Helical" evidence="4">
    <location>
        <begin position="365"/>
        <end position="385"/>
    </location>
</feature>
<name>A0A5E7IA75_PSEFL</name>
<feature type="transmembrane region" description="Helical" evidence="4">
    <location>
        <begin position="278"/>
        <end position="294"/>
    </location>
</feature>
<accession>A0A5E7IA75</accession>
<evidence type="ECO:0000313" key="7">
    <source>
        <dbReference type="Proteomes" id="UP000326067"/>
    </source>
</evidence>
<evidence type="ECO:0000256" key="1">
    <source>
        <dbReference type="ARBA" id="ARBA00022692"/>
    </source>
</evidence>
<feature type="transmembrane region" description="Helical" evidence="4">
    <location>
        <begin position="250"/>
        <end position="271"/>
    </location>
</feature>
<feature type="transmembrane region" description="Helical" evidence="4">
    <location>
        <begin position="217"/>
        <end position="238"/>
    </location>
</feature>
<dbReference type="EMBL" id="CABVIC010000001">
    <property type="protein sequence ID" value="VVO73285.1"/>
    <property type="molecule type" value="Genomic_DNA"/>
</dbReference>
<dbReference type="PANTHER" id="PTHR42910">
    <property type="entry name" value="TRANSPORTER SCO4007-RELATED"/>
    <property type="match status" value="1"/>
</dbReference>
<dbReference type="Gene3D" id="1.20.1250.20">
    <property type="entry name" value="MFS general substrate transporter like domains"/>
    <property type="match status" value="1"/>
</dbReference>